<organism evidence="4 5">
    <name type="scientific">Rhizophlyctis rosea</name>
    <dbReference type="NCBI Taxonomy" id="64517"/>
    <lineage>
        <taxon>Eukaryota</taxon>
        <taxon>Fungi</taxon>
        <taxon>Fungi incertae sedis</taxon>
        <taxon>Chytridiomycota</taxon>
        <taxon>Chytridiomycota incertae sedis</taxon>
        <taxon>Chytridiomycetes</taxon>
        <taxon>Rhizophlyctidales</taxon>
        <taxon>Rhizophlyctidaceae</taxon>
        <taxon>Rhizophlyctis</taxon>
    </lineage>
</organism>
<evidence type="ECO:0000313" key="4">
    <source>
        <dbReference type="EMBL" id="KAJ3043092.1"/>
    </source>
</evidence>
<reference evidence="4" key="1">
    <citation type="submission" date="2020-05" db="EMBL/GenBank/DDBJ databases">
        <title>Phylogenomic resolution of chytrid fungi.</title>
        <authorList>
            <person name="Stajich J.E."/>
            <person name="Amses K."/>
            <person name="Simmons R."/>
            <person name="Seto K."/>
            <person name="Myers J."/>
            <person name="Bonds A."/>
            <person name="Quandt C.A."/>
            <person name="Barry K."/>
            <person name="Liu P."/>
            <person name="Grigoriev I."/>
            <person name="Longcore J.E."/>
            <person name="James T.Y."/>
        </authorList>
    </citation>
    <scope>NUCLEOTIDE SEQUENCE</scope>
    <source>
        <strain evidence="4">JEL0318</strain>
    </source>
</reference>
<dbReference type="Proteomes" id="UP001212841">
    <property type="component" value="Unassembled WGS sequence"/>
</dbReference>
<evidence type="ECO:0000256" key="1">
    <source>
        <dbReference type="SAM" id="MobiDB-lite"/>
    </source>
</evidence>
<feature type="region of interest" description="Disordered" evidence="1">
    <location>
        <begin position="240"/>
        <end position="259"/>
    </location>
</feature>
<keyword evidence="5" id="KW-1185">Reference proteome</keyword>
<evidence type="ECO:0000313" key="5">
    <source>
        <dbReference type="Proteomes" id="UP001212841"/>
    </source>
</evidence>
<feature type="signal peptide" evidence="2">
    <location>
        <begin position="1"/>
        <end position="19"/>
    </location>
</feature>
<dbReference type="InterPro" id="IPR036423">
    <property type="entry name" value="SOD-like_Cu/Zn_dom_sf"/>
</dbReference>
<dbReference type="GO" id="GO:0046872">
    <property type="term" value="F:metal ion binding"/>
    <property type="evidence" value="ECO:0007669"/>
    <property type="project" value="InterPro"/>
</dbReference>
<comment type="caution">
    <text evidence="4">The sequence shown here is derived from an EMBL/GenBank/DDBJ whole genome shotgun (WGS) entry which is preliminary data.</text>
</comment>
<accession>A0AAD5S657</accession>
<evidence type="ECO:0000259" key="3">
    <source>
        <dbReference type="Pfam" id="PF00080"/>
    </source>
</evidence>
<keyword evidence="2" id="KW-0732">Signal</keyword>
<feature type="domain" description="Superoxide dismutase copper/zinc binding" evidence="3">
    <location>
        <begin position="78"/>
        <end position="199"/>
    </location>
</feature>
<dbReference type="AlphaFoldDB" id="A0AAD5S657"/>
<dbReference type="Pfam" id="PF00080">
    <property type="entry name" value="Sod_Cu"/>
    <property type="match status" value="1"/>
</dbReference>
<name>A0AAD5S657_9FUNG</name>
<gene>
    <name evidence="4" type="ORF">HK097_001816</name>
</gene>
<dbReference type="GO" id="GO:0006801">
    <property type="term" value="P:superoxide metabolic process"/>
    <property type="evidence" value="ECO:0007669"/>
    <property type="project" value="InterPro"/>
</dbReference>
<feature type="region of interest" description="Disordered" evidence="1">
    <location>
        <begin position="27"/>
        <end position="57"/>
    </location>
</feature>
<sequence length="288" mass="28467">MHAKSILALALLGAASVSAQESPVASAPASIPSATPLEASPTASAPAESPAAGASPTMAMEHPKAVAILHNSTVHLNVTFVHTGKGTEIYTANHLPETGGPFQFHIHQNPVTNNNCSATGGHLNPYGAVIAQSKPGNLSSYEIGDLSGKWGNLTAHKPDASAGNTTDPHMISNGTLANVDPSFSVENVIGLSVVVHNSTGARIGCANIYAANATGHPIEAVEAGFPVAFPAAQANVSSDAVGQTNVTGHGSGADAGGHAEGHSGAGVNVVGKVLAGVAAGLALAFAAL</sequence>
<dbReference type="Gene3D" id="2.60.40.200">
    <property type="entry name" value="Superoxide dismutase, copper/zinc binding domain"/>
    <property type="match status" value="1"/>
</dbReference>
<dbReference type="SUPFAM" id="SSF49329">
    <property type="entry name" value="Cu,Zn superoxide dismutase-like"/>
    <property type="match status" value="1"/>
</dbReference>
<dbReference type="InterPro" id="IPR001424">
    <property type="entry name" value="SOD_Cu_Zn_dom"/>
</dbReference>
<evidence type="ECO:0000256" key="2">
    <source>
        <dbReference type="SAM" id="SignalP"/>
    </source>
</evidence>
<dbReference type="EMBL" id="JADGJD010001375">
    <property type="protein sequence ID" value="KAJ3043092.1"/>
    <property type="molecule type" value="Genomic_DNA"/>
</dbReference>
<protein>
    <recommendedName>
        <fullName evidence="3">Superoxide dismutase copper/zinc binding domain-containing protein</fullName>
    </recommendedName>
</protein>
<proteinExistence type="predicted"/>
<feature type="chain" id="PRO_5042045690" description="Superoxide dismutase copper/zinc binding domain-containing protein" evidence="2">
    <location>
        <begin position="20"/>
        <end position="288"/>
    </location>
</feature>